<feature type="transmembrane region" description="Helical" evidence="1">
    <location>
        <begin position="21"/>
        <end position="52"/>
    </location>
</feature>
<gene>
    <name evidence="3" type="ORF">PIL02S_04828</name>
</gene>
<feature type="transmembrane region" description="Helical" evidence="1">
    <location>
        <begin position="180"/>
        <end position="203"/>
    </location>
</feature>
<dbReference type="CDD" id="cd03392">
    <property type="entry name" value="PAP2_like_2"/>
    <property type="match status" value="1"/>
</dbReference>
<evidence type="ECO:0000259" key="2">
    <source>
        <dbReference type="SMART" id="SM00014"/>
    </source>
</evidence>
<accession>A0A2W0C9V1</accession>
<evidence type="ECO:0000256" key="1">
    <source>
        <dbReference type="SAM" id="Phobius"/>
    </source>
</evidence>
<organism evidence="3 4">
    <name type="scientific">Paenibacillus illinoisensis</name>
    <dbReference type="NCBI Taxonomy" id="59845"/>
    <lineage>
        <taxon>Bacteria</taxon>
        <taxon>Bacillati</taxon>
        <taxon>Bacillota</taxon>
        <taxon>Bacilli</taxon>
        <taxon>Bacillales</taxon>
        <taxon>Paenibacillaceae</taxon>
        <taxon>Paenibacillus</taxon>
    </lineage>
</organism>
<reference evidence="3 4" key="1">
    <citation type="submission" date="2018-01" db="EMBL/GenBank/DDBJ databases">
        <title>Genome sequence of the PGP bacterium Paenibacillus illinoisensis E3.</title>
        <authorList>
            <person name="Rolli E."/>
            <person name="Marasco R."/>
            <person name="Bessem C."/>
            <person name="Michoud G."/>
            <person name="Gaiarsa S."/>
            <person name="Borin S."/>
            <person name="Daffonchio D."/>
        </authorList>
    </citation>
    <scope>NUCLEOTIDE SEQUENCE [LARGE SCALE GENOMIC DNA]</scope>
    <source>
        <strain evidence="3 4">E3</strain>
    </source>
</reference>
<dbReference type="InterPro" id="IPR000326">
    <property type="entry name" value="PAP2/HPO"/>
</dbReference>
<sequence>MLRESNSSLFRNSPRLPWRSLFVWSGVGVLFSSALVIVLAILGAWLGTHFIIQLDDRIQHWFYLHSESRLALLPVITFITAIGSFKISALAAVCAAALFFIHRNSRYSIYGYVVLGSFAVMWLLNIGLKEIFRRSRPELEHLMVVHGYSFPSGHAMISMGFYGMFFVIWAIERQTQSTSIMLPIVCGVGFIGLIGISRIMLGVHYPTDVFAGFVAGLAWLVCMVGAIKRMI</sequence>
<dbReference type="SUPFAM" id="SSF48317">
    <property type="entry name" value="Acid phosphatase/Vanadium-dependent haloperoxidase"/>
    <property type="match status" value="1"/>
</dbReference>
<evidence type="ECO:0000313" key="4">
    <source>
        <dbReference type="Proteomes" id="UP000247459"/>
    </source>
</evidence>
<dbReference type="AlphaFoldDB" id="A0A2W0C9V1"/>
<dbReference type="RefSeq" id="WP_110821729.1">
    <property type="nucleotide sequence ID" value="NZ_PRLG01000022.1"/>
</dbReference>
<dbReference type="InterPro" id="IPR036938">
    <property type="entry name" value="PAP2/HPO_sf"/>
</dbReference>
<name>A0A2W0C9V1_9BACL</name>
<feature type="transmembrane region" description="Helical" evidence="1">
    <location>
        <begin position="209"/>
        <end position="227"/>
    </location>
</feature>
<feature type="transmembrane region" description="Helical" evidence="1">
    <location>
        <begin position="72"/>
        <end position="100"/>
    </location>
</feature>
<dbReference type="PANTHER" id="PTHR14969:SF13">
    <property type="entry name" value="AT30094P"/>
    <property type="match status" value="1"/>
</dbReference>
<feature type="transmembrane region" description="Helical" evidence="1">
    <location>
        <begin position="148"/>
        <end position="171"/>
    </location>
</feature>
<protein>
    <submittedName>
        <fullName evidence="3">Phosphatidylglycerophosphatase B</fullName>
        <ecNumber evidence="3">3.1.3.68</ecNumber>
    </submittedName>
</protein>
<keyword evidence="1" id="KW-0812">Transmembrane</keyword>
<feature type="domain" description="Phosphatidic acid phosphatase type 2/haloperoxidase" evidence="2">
    <location>
        <begin position="110"/>
        <end position="224"/>
    </location>
</feature>
<dbReference type="Proteomes" id="UP000247459">
    <property type="component" value="Unassembled WGS sequence"/>
</dbReference>
<feature type="transmembrane region" description="Helical" evidence="1">
    <location>
        <begin position="107"/>
        <end position="128"/>
    </location>
</feature>
<dbReference type="PANTHER" id="PTHR14969">
    <property type="entry name" value="SPHINGOSINE-1-PHOSPHATE PHOSPHOHYDROLASE"/>
    <property type="match status" value="1"/>
</dbReference>
<proteinExistence type="predicted"/>
<dbReference type="EC" id="3.1.3.68" evidence="3"/>
<dbReference type="Pfam" id="PF01569">
    <property type="entry name" value="PAP2"/>
    <property type="match status" value="1"/>
</dbReference>
<keyword evidence="1" id="KW-1133">Transmembrane helix</keyword>
<dbReference type="EMBL" id="PRLG01000022">
    <property type="protein sequence ID" value="PYY27319.1"/>
    <property type="molecule type" value="Genomic_DNA"/>
</dbReference>
<dbReference type="Gene3D" id="1.20.144.10">
    <property type="entry name" value="Phosphatidic acid phosphatase type 2/haloperoxidase"/>
    <property type="match status" value="2"/>
</dbReference>
<keyword evidence="3" id="KW-0378">Hydrolase</keyword>
<comment type="caution">
    <text evidence="3">The sequence shown here is derived from an EMBL/GenBank/DDBJ whole genome shotgun (WGS) entry which is preliminary data.</text>
</comment>
<dbReference type="GO" id="GO:0003850">
    <property type="term" value="F:2-deoxyglucose-6-phosphatase activity"/>
    <property type="evidence" value="ECO:0007669"/>
    <property type="project" value="UniProtKB-EC"/>
</dbReference>
<evidence type="ECO:0000313" key="3">
    <source>
        <dbReference type="EMBL" id="PYY27319.1"/>
    </source>
</evidence>
<keyword evidence="1" id="KW-0472">Membrane</keyword>
<dbReference type="OrthoDB" id="9789113at2"/>
<dbReference type="SMART" id="SM00014">
    <property type="entry name" value="acidPPc"/>
    <property type="match status" value="1"/>
</dbReference>